<evidence type="ECO:0000313" key="1">
    <source>
        <dbReference type="EMBL" id="MEQ2440146.1"/>
    </source>
</evidence>
<proteinExistence type="predicted"/>
<gene>
    <name evidence="1" type="ORF">WMO26_04830</name>
</gene>
<sequence>MKNQIFEYGGFHFIPERKFTAQEKDFFKISRQQRIDCSLGFCVPGYIYESKYDYSYESFYEAATNKDCDLFRCVENGKLYLPCENDLQEYIENKRRKNECLDCGCYDETEGCVLTSTEKQENCPKCSESSVLLSDYKDFFKDITALHDCNDCGISKCKFAPEPGQMVRINCPLWVEK</sequence>
<reference evidence="1 2" key="1">
    <citation type="submission" date="2024-03" db="EMBL/GenBank/DDBJ databases">
        <title>Human intestinal bacterial collection.</title>
        <authorList>
            <person name="Pauvert C."/>
            <person name="Hitch T.C.A."/>
            <person name="Clavel T."/>
        </authorList>
    </citation>
    <scope>NUCLEOTIDE SEQUENCE [LARGE SCALE GENOMIC DNA]</scope>
    <source>
        <strain evidence="1 2">CLA-JM-H44</strain>
    </source>
</reference>
<accession>A0ABV1DYM9</accession>
<comment type="caution">
    <text evidence="1">The sequence shown here is derived from an EMBL/GenBank/DDBJ whole genome shotgun (WGS) entry which is preliminary data.</text>
</comment>
<evidence type="ECO:0000313" key="2">
    <source>
        <dbReference type="Proteomes" id="UP001489509"/>
    </source>
</evidence>
<dbReference type="EMBL" id="JBBMFD010000005">
    <property type="protein sequence ID" value="MEQ2440146.1"/>
    <property type="molecule type" value="Genomic_DNA"/>
</dbReference>
<organism evidence="1 2">
    <name type="scientific">Solibaculum intestinale</name>
    <dbReference type="NCBI Taxonomy" id="3133165"/>
    <lineage>
        <taxon>Bacteria</taxon>
        <taxon>Bacillati</taxon>
        <taxon>Bacillota</taxon>
        <taxon>Clostridia</taxon>
        <taxon>Eubacteriales</taxon>
        <taxon>Oscillospiraceae</taxon>
        <taxon>Solibaculum</taxon>
    </lineage>
</organism>
<protein>
    <recommendedName>
        <fullName evidence="3">DUF3795 domain-containing protein</fullName>
    </recommendedName>
</protein>
<name>A0ABV1DYM9_9FIRM</name>
<evidence type="ECO:0008006" key="3">
    <source>
        <dbReference type="Google" id="ProtNLM"/>
    </source>
</evidence>
<keyword evidence="2" id="KW-1185">Reference proteome</keyword>
<dbReference type="Proteomes" id="UP001489509">
    <property type="component" value="Unassembled WGS sequence"/>
</dbReference>